<keyword evidence="3" id="KW-0227">DNA damage</keyword>
<feature type="compositionally biased region" description="Acidic residues" evidence="7">
    <location>
        <begin position="297"/>
        <end position="313"/>
    </location>
</feature>
<evidence type="ECO:0000256" key="5">
    <source>
        <dbReference type="ARBA" id="ARBA00023204"/>
    </source>
</evidence>
<evidence type="ECO:0000256" key="2">
    <source>
        <dbReference type="ARBA" id="ARBA00022705"/>
    </source>
</evidence>
<feature type="compositionally biased region" description="Polar residues" evidence="7">
    <location>
        <begin position="149"/>
        <end position="162"/>
    </location>
</feature>
<keyword evidence="4" id="KW-0143">Chaperone</keyword>
<reference evidence="10 11" key="1">
    <citation type="submission" date="2017-06" db="EMBL/GenBank/DDBJ databases">
        <title>A platform for efficient transgenesis in Macrostomum lignano, a flatworm model organism for stem cell research.</title>
        <authorList>
            <person name="Berezikov E."/>
        </authorList>
    </citation>
    <scope>NUCLEOTIDE SEQUENCE [LARGE SCALE GENOMIC DNA]</scope>
    <source>
        <strain evidence="10">DV1</strain>
        <tissue evidence="10">Whole organism</tissue>
    </source>
</reference>
<dbReference type="STRING" id="282301.A0A267FNN1"/>
<evidence type="ECO:0000259" key="9">
    <source>
        <dbReference type="Pfam" id="PF12253"/>
    </source>
</evidence>
<dbReference type="Pfam" id="PF12253">
    <property type="entry name" value="CAF1A_dimeriz"/>
    <property type="match status" value="1"/>
</dbReference>
<feature type="region of interest" description="Disordered" evidence="7">
    <location>
        <begin position="416"/>
        <end position="479"/>
    </location>
</feature>
<dbReference type="PANTHER" id="PTHR15272:SF0">
    <property type="entry name" value="CHROMATIN ASSEMBLY FACTOR 1 SUBUNIT A"/>
    <property type="match status" value="1"/>
</dbReference>
<keyword evidence="6" id="KW-0539">Nucleus</keyword>
<dbReference type="Pfam" id="PF11600">
    <property type="entry name" value="CAF1A_acidic"/>
    <property type="match status" value="1"/>
</dbReference>
<sequence length="479" mass="54663">ASPHNTSKQQRELEQAARRAERERKRLQKEAERLAKEAERQKREEEKRLKKEEELRKKEEERQAKEEEKKAKEEERAKLKEAKEEERKAKEEEKAKLKEAKEEERKAKEEERKAKEDEKQKRQEEERRQKEKQASLLASFFIKKPAASSGAQSDVGGSSQTEEAAAPEEKRRFMPFPLRRDARLCPAIRREPLTESERNTLEQFLSSDAAPQAESYLTELKHRRGRSCPQTWPLSEFLQGGSDPDVVMVTETQSLRKCKLLQFCENHRPAYFGTWGRRSSAISGRNPLSRDAATLDYDVDSEAEWEEEGEGEDLDRSEGDPEEAGSDDDDEDEAAFVVPHGYLSDDEGENPAEAEEEAEDAETRKKRQQLRQRAFEESQQRKVQRLKPILFGISFAELAEIAEEAAFCCHEALPVDCDPPPSQPPTPDEAGRKRPGSAKRARGSSASAASPAESGKKMRRPITDFFQSPSSGKKLPVQN</sequence>
<dbReference type="GO" id="GO:0006281">
    <property type="term" value="P:DNA repair"/>
    <property type="evidence" value="ECO:0007669"/>
    <property type="project" value="UniProtKB-KW"/>
</dbReference>
<dbReference type="GO" id="GO:0006334">
    <property type="term" value="P:nucleosome assembly"/>
    <property type="evidence" value="ECO:0007669"/>
    <property type="project" value="TreeGrafter"/>
</dbReference>
<keyword evidence="11" id="KW-1185">Reference proteome</keyword>
<dbReference type="GO" id="GO:0005634">
    <property type="term" value="C:nucleus"/>
    <property type="evidence" value="ECO:0007669"/>
    <property type="project" value="UniProtKB-SubCell"/>
</dbReference>
<evidence type="ECO:0000256" key="6">
    <source>
        <dbReference type="ARBA" id="ARBA00023242"/>
    </source>
</evidence>
<evidence type="ECO:0008006" key="12">
    <source>
        <dbReference type="Google" id="ProtNLM"/>
    </source>
</evidence>
<evidence type="ECO:0000256" key="1">
    <source>
        <dbReference type="ARBA" id="ARBA00004123"/>
    </source>
</evidence>
<dbReference type="AlphaFoldDB" id="A0A267FNN1"/>
<feature type="compositionally biased region" description="Acidic residues" evidence="7">
    <location>
        <begin position="320"/>
        <end position="334"/>
    </location>
</feature>
<feature type="compositionally biased region" description="Basic residues" evidence="7">
    <location>
        <begin position="433"/>
        <end position="442"/>
    </location>
</feature>
<gene>
    <name evidence="10" type="ORF">BOX15_Mlig020088g2</name>
</gene>
<dbReference type="OrthoDB" id="79480at2759"/>
<evidence type="ECO:0000313" key="10">
    <source>
        <dbReference type="EMBL" id="PAA75395.1"/>
    </source>
</evidence>
<evidence type="ECO:0000259" key="8">
    <source>
        <dbReference type="Pfam" id="PF11600"/>
    </source>
</evidence>
<dbReference type="InterPro" id="IPR021644">
    <property type="entry name" value="CAF-1_p150_acidic"/>
</dbReference>
<dbReference type="GO" id="GO:0006260">
    <property type="term" value="P:DNA replication"/>
    <property type="evidence" value="ECO:0007669"/>
    <property type="project" value="UniProtKB-KW"/>
</dbReference>
<feature type="compositionally biased region" description="Acidic residues" evidence="7">
    <location>
        <begin position="344"/>
        <end position="360"/>
    </location>
</feature>
<comment type="caution">
    <text evidence="10">The sequence shown here is derived from an EMBL/GenBank/DDBJ whole genome shotgun (WGS) entry which is preliminary data.</text>
</comment>
<dbReference type="InterPro" id="IPR022043">
    <property type="entry name" value="CAF1A_DD"/>
</dbReference>
<feature type="non-terminal residue" evidence="10">
    <location>
        <position position="1"/>
    </location>
</feature>
<feature type="region of interest" description="Disordered" evidence="7">
    <location>
        <begin position="296"/>
        <end position="382"/>
    </location>
</feature>
<dbReference type="PANTHER" id="PTHR15272">
    <property type="entry name" value="CHROMATIN ASSEMBLY FACTOR 1 SUBUNIT A CAF-1 SUBUNIT A"/>
    <property type="match status" value="1"/>
</dbReference>
<feature type="compositionally biased region" description="Polar residues" evidence="7">
    <location>
        <begin position="465"/>
        <end position="479"/>
    </location>
</feature>
<evidence type="ECO:0000256" key="7">
    <source>
        <dbReference type="SAM" id="MobiDB-lite"/>
    </source>
</evidence>
<feature type="compositionally biased region" description="Pro residues" evidence="7">
    <location>
        <begin position="417"/>
        <end position="427"/>
    </location>
</feature>
<evidence type="ECO:0000256" key="4">
    <source>
        <dbReference type="ARBA" id="ARBA00023186"/>
    </source>
</evidence>
<evidence type="ECO:0000256" key="3">
    <source>
        <dbReference type="ARBA" id="ARBA00022763"/>
    </source>
</evidence>
<accession>A0A267FNN1</accession>
<keyword evidence="2" id="KW-0235">DNA replication</keyword>
<protein>
    <recommendedName>
        <fullName evidence="12">Chromatin assembly factor 1 subunit p150 C-terminal domain-containing protein</fullName>
    </recommendedName>
</protein>
<feature type="region of interest" description="Disordered" evidence="7">
    <location>
        <begin position="1"/>
        <end position="175"/>
    </location>
</feature>
<comment type="subcellular location">
    <subcellularLocation>
        <location evidence="1">Nucleus</location>
    </subcellularLocation>
</comment>
<dbReference type="GO" id="GO:0033186">
    <property type="term" value="C:CAF-1 complex"/>
    <property type="evidence" value="ECO:0007669"/>
    <property type="project" value="TreeGrafter"/>
</dbReference>
<feature type="domain" description="Chromatin assembly factor 1 subunit A dimerization" evidence="9">
    <location>
        <begin position="259"/>
        <end position="330"/>
    </location>
</feature>
<dbReference type="EMBL" id="NIVC01000887">
    <property type="protein sequence ID" value="PAA75395.1"/>
    <property type="molecule type" value="Genomic_DNA"/>
</dbReference>
<organism evidence="10 11">
    <name type="scientific">Macrostomum lignano</name>
    <dbReference type="NCBI Taxonomy" id="282301"/>
    <lineage>
        <taxon>Eukaryota</taxon>
        <taxon>Metazoa</taxon>
        <taxon>Spiralia</taxon>
        <taxon>Lophotrochozoa</taxon>
        <taxon>Platyhelminthes</taxon>
        <taxon>Rhabditophora</taxon>
        <taxon>Macrostomorpha</taxon>
        <taxon>Macrostomida</taxon>
        <taxon>Macrostomidae</taxon>
        <taxon>Macrostomum</taxon>
    </lineage>
</organism>
<feature type="domain" description="Chromatin assembly factor 1 p150 subunit acidic region" evidence="8">
    <location>
        <begin position="50"/>
        <end position="182"/>
    </location>
</feature>
<feature type="compositionally biased region" description="Low complexity" evidence="7">
    <location>
        <begin position="443"/>
        <end position="453"/>
    </location>
</feature>
<feature type="compositionally biased region" description="Basic and acidic residues" evidence="7">
    <location>
        <begin position="9"/>
        <end position="133"/>
    </location>
</feature>
<keyword evidence="5" id="KW-0234">DNA repair</keyword>
<evidence type="ECO:0000313" key="11">
    <source>
        <dbReference type="Proteomes" id="UP000215902"/>
    </source>
</evidence>
<proteinExistence type="predicted"/>
<name>A0A267FNN1_9PLAT</name>
<dbReference type="Proteomes" id="UP000215902">
    <property type="component" value="Unassembled WGS sequence"/>
</dbReference>